<reference evidence="1 2" key="1">
    <citation type="journal article" date="2018" name="Arch. Virol.">
        <title>Genome sequence of the novel virulent bacteriophage PMBT14 with lytic activity against Pseudomonas fluorescens DSM 50090(R).</title>
        <authorList>
            <person name="Koberg S."/>
            <person name="Gieschler S."/>
            <person name="Brinks E."/>
            <person name="Wenning M."/>
            <person name="Neve H."/>
            <person name="Franz C.M."/>
        </authorList>
    </citation>
    <scope>NUCLEOTIDE SEQUENCE [LARGE SCALE GENOMIC DNA]</scope>
</reference>
<dbReference type="EMBL" id="MG596800">
    <property type="protein sequence ID" value="AUM59788.1"/>
    <property type="molecule type" value="Genomic_DNA"/>
</dbReference>
<name>A0A2I6PI99_9CAUD</name>
<evidence type="ECO:0000313" key="1">
    <source>
        <dbReference type="EMBL" id="AUM59788.1"/>
    </source>
</evidence>
<accession>A0A2I6PI99</accession>
<dbReference type="Proteomes" id="UP000240618">
    <property type="component" value="Segment"/>
</dbReference>
<dbReference type="GeneID" id="55606490"/>
<dbReference type="KEGG" id="vg:55606490"/>
<sequence>MKIIVTKLGTKEGEMGKGRVDFYEEDAVIHTEEFEGLVNETEYVRLVDLPIVWRANFVSINGPFEGRIEE</sequence>
<protein>
    <submittedName>
        <fullName evidence="1">Uncharacterized protein</fullName>
    </submittedName>
</protein>
<dbReference type="RefSeq" id="YP_009836251.1">
    <property type="nucleotide sequence ID" value="NC_048687.1"/>
</dbReference>
<keyword evidence="2" id="KW-1185">Reference proteome</keyword>
<organism evidence="1 2">
    <name type="scientific">Pseudomonas phage PMBT14</name>
    <dbReference type="NCBI Taxonomy" id="2059855"/>
    <lineage>
        <taxon>Viruses</taxon>
        <taxon>Duplodnaviria</taxon>
        <taxon>Heunggongvirae</taxon>
        <taxon>Uroviricota</taxon>
        <taxon>Caudoviricetes</taxon>
        <taxon>Knuthellervirus</taxon>
        <taxon>Knuthellervirus PMBT14</taxon>
    </lineage>
</organism>
<proteinExistence type="predicted"/>
<evidence type="ECO:0000313" key="2">
    <source>
        <dbReference type="Proteomes" id="UP000240618"/>
    </source>
</evidence>